<dbReference type="Proteomes" id="UP000253426">
    <property type="component" value="Unassembled WGS sequence"/>
</dbReference>
<organism evidence="7 8">
    <name type="scientific">Roseimicrobium gellanilyticum</name>
    <dbReference type="NCBI Taxonomy" id="748857"/>
    <lineage>
        <taxon>Bacteria</taxon>
        <taxon>Pseudomonadati</taxon>
        <taxon>Verrucomicrobiota</taxon>
        <taxon>Verrucomicrobiia</taxon>
        <taxon>Verrucomicrobiales</taxon>
        <taxon>Verrucomicrobiaceae</taxon>
        <taxon>Roseimicrobium</taxon>
    </lineage>
</organism>
<keyword evidence="4" id="KW-0520">NAD</keyword>
<protein>
    <submittedName>
        <fullName evidence="7">Alcohol dehydrogenase/alcohol dehydrogenase</fullName>
    </submittedName>
</protein>
<evidence type="ECO:0000256" key="4">
    <source>
        <dbReference type="ARBA" id="ARBA00023027"/>
    </source>
</evidence>
<feature type="domain" description="Alcohol dehydrogenase iron-type/glycerol dehydrogenase GldA" evidence="5">
    <location>
        <begin position="14"/>
        <end position="181"/>
    </location>
</feature>
<dbReference type="OrthoDB" id="9815791at2"/>
<comment type="similarity">
    <text evidence="2">Belongs to the iron-containing alcohol dehydrogenase family.</text>
</comment>
<name>A0A366HVD1_9BACT</name>
<reference evidence="7 8" key="1">
    <citation type="submission" date="2018-06" db="EMBL/GenBank/DDBJ databases">
        <title>Genomic Encyclopedia of Type Strains, Phase IV (KMG-IV): sequencing the most valuable type-strain genomes for metagenomic binning, comparative biology and taxonomic classification.</title>
        <authorList>
            <person name="Goeker M."/>
        </authorList>
    </citation>
    <scope>NUCLEOTIDE SEQUENCE [LARGE SCALE GENOMIC DNA]</scope>
    <source>
        <strain evidence="7 8">DSM 25532</strain>
    </source>
</reference>
<keyword evidence="8" id="KW-1185">Reference proteome</keyword>
<evidence type="ECO:0000256" key="3">
    <source>
        <dbReference type="ARBA" id="ARBA00023002"/>
    </source>
</evidence>
<dbReference type="PROSITE" id="PS00913">
    <property type="entry name" value="ADH_IRON_1"/>
    <property type="match status" value="1"/>
</dbReference>
<comment type="cofactor">
    <cofactor evidence="1">
        <name>Fe cation</name>
        <dbReference type="ChEBI" id="CHEBI:24875"/>
    </cofactor>
</comment>
<accession>A0A366HVD1</accession>
<dbReference type="InterPro" id="IPR001670">
    <property type="entry name" value="ADH_Fe/GldA"/>
</dbReference>
<comment type="caution">
    <text evidence="7">The sequence shown here is derived from an EMBL/GenBank/DDBJ whole genome shotgun (WGS) entry which is preliminary data.</text>
</comment>
<dbReference type="EMBL" id="QNRR01000001">
    <property type="protein sequence ID" value="RBP47258.1"/>
    <property type="molecule type" value="Genomic_DNA"/>
</dbReference>
<dbReference type="Pfam" id="PF25137">
    <property type="entry name" value="ADH_Fe_C"/>
    <property type="match status" value="1"/>
</dbReference>
<keyword evidence="3" id="KW-0560">Oxidoreductase</keyword>
<evidence type="ECO:0000313" key="8">
    <source>
        <dbReference type="Proteomes" id="UP000253426"/>
    </source>
</evidence>
<dbReference type="InterPro" id="IPR039697">
    <property type="entry name" value="Alcohol_dehydrogenase_Fe"/>
</dbReference>
<evidence type="ECO:0000259" key="6">
    <source>
        <dbReference type="Pfam" id="PF25137"/>
    </source>
</evidence>
<dbReference type="GO" id="GO:0046872">
    <property type="term" value="F:metal ion binding"/>
    <property type="evidence" value="ECO:0007669"/>
    <property type="project" value="InterPro"/>
</dbReference>
<dbReference type="Gene3D" id="3.40.50.1970">
    <property type="match status" value="1"/>
</dbReference>
<dbReference type="AlphaFoldDB" id="A0A366HVD1"/>
<dbReference type="PANTHER" id="PTHR11496">
    <property type="entry name" value="ALCOHOL DEHYDROGENASE"/>
    <property type="match status" value="1"/>
</dbReference>
<proteinExistence type="inferred from homology"/>
<dbReference type="PANTHER" id="PTHR11496:SF102">
    <property type="entry name" value="ALCOHOL DEHYDROGENASE 4"/>
    <property type="match status" value="1"/>
</dbReference>
<dbReference type="Pfam" id="PF00465">
    <property type="entry name" value="Fe-ADH"/>
    <property type="match status" value="1"/>
</dbReference>
<evidence type="ECO:0000313" key="7">
    <source>
        <dbReference type="EMBL" id="RBP47258.1"/>
    </source>
</evidence>
<dbReference type="InterPro" id="IPR018211">
    <property type="entry name" value="ADH_Fe_CS"/>
</dbReference>
<gene>
    <name evidence="7" type="ORF">DES53_10155</name>
</gene>
<dbReference type="Gene3D" id="1.20.1090.10">
    <property type="entry name" value="Dehydroquinate synthase-like - alpha domain"/>
    <property type="match status" value="1"/>
</dbReference>
<evidence type="ECO:0000256" key="2">
    <source>
        <dbReference type="ARBA" id="ARBA00007358"/>
    </source>
</evidence>
<dbReference type="FunFam" id="3.40.50.1970:FF:000003">
    <property type="entry name" value="Alcohol dehydrogenase, iron-containing"/>
    <property type="match status" value="1"/>
</dbReference>
<dbReference type="RefSeq" id="WP_113956210.1">
    <property type="nucleotide sequence ID" value="NZ_QNRR01000001.1"/>
</dbReference>
<dbReference type="GO" id="GO:0004022">
    <property type="term" value="F:alcohol dehydrogenase (NAD+) activity"/>
    <property type="evidence" value="ECO:0007669"/>
    <property type="project" value="TreeGrafter"/>
</dbReference>
<dbReference type="InterPro" id="IPR056798">
    <property type="entry name" value="ADH_Fe_C"/>
</dbReference>
<feature type="domain" description="Fe-containing alcohol dehydrogenase-like C-terminal" evidence="6">
    <location>
        <begin position="192"/>
        <end position="374"/>
    </location>
</feature>
<dbReference type="CDD" id="cd08551">
    <property type="entry name" value="Fe-ADH"/>
    <property type="match status" value="1"/>
</dbReference>
<sequence length="374" mass="39877">MTTLLAPFDHIPRTRLVFGNGTVQRIGELAQELGGKRVLVVSDAGIVKAGHTGHAVEALRKAGLESAVFDQVHENPTNLDVDACVEFAREFKTDLIIGLGGGSSMDTAKGCNFILTNGGTMKDYWGVGKATKAMLPLIAVPTTAGTGSECQSFALISDAVTHVKMACGDPKAAAKIALLDPELTVSQPARVTAVTGIDAVAHALETAVTNKRNPLSTTYSRQSFRFLMRGFERVLKNPADLEARSSMQLGAAFAGTAIENSMLGAAHSCANPLTAEFDIVHGQAVGLMLPHIIRFNSGLPEIAEIYASYHANDLPGRVTELLRAAGLCTQLRELNVDRERIPVLAQGAAKQWTANFNPRPLTEADFIALYEAAW</sequence>
<dbReference type="SUPFAM" id="SSF56796">
    <property type="entry name" value="Dehydroquinate synthase-like"/>
    <property type="match status" value="1"/>
</dbReference>
<evidence type="ECO:0000259" key="5">
    <source>
        <dbReference type="Pfam" id="PF00465"/>
    </source>
</evidence>
<evidence type="ECO:0000256" key="1">
    <source>
        <dbReference type="ARBA" id="ARBA00001962"/>
    </source>
</evidence>